<accession>A0A366SBS8</accession>
<comment type="subcellular location">
    <subcellularLocation>
        <location evidence="1">Membrane</location>
        <topology evidence="1">Multi-pass membrane protein</topology>
    </subcellularLocation>
</comment>
<sequence>MAGTPVFEAIAFFSRAVSAWESPNYTLVPCVMQNSLLLLGPTCFSASIYMGLGRYIRKLEGERFSFLKPNWLAKGFLAGDIISIALQAVDGGKFAKVDTAENETTVESIVIAGIMVQLVFFTVFILLATSFHFLFLTKSKAQPYGWQRFMGIISVASALILVRSLFRMIEYLEGRDGELQSKEVYLYVLDAIPMVLVSIGLYVFHPSKYFNGRRKSLCESESEMTSSFPYVPRPGS</sequence>
<evidence type="ECO:0000256" key="2">
    <source>
        <dbReference type="ARBA" id="ARBA00022692"/>
    </source>
</evidence>
<keyword evidence="3 5" id="KW-1133">Transmembrane helix</keyword>
<feature type="transmembrane region" description="Helical" evidence="5">
    <location>
        <begin position="149"/>
        <end position="169"/>
    </location>
</feature>
<dbReference type="Pfam" id="PF04479">
    <property type="entry name" value="RTA1"/>
    <property type="match status" value="1"/>
</dbReference>
<dbReference type="OrthoDB" id="3358017at2759"/>
<dbReference type="GeneID" id="41990591"/>
<dbReference type="PANTHER" id="PTHR31465:SF1">
    <property type="entry name" value="PROTEIN RTA1-RELATED"/>
    <property type="match status" value="1"/>
</dbReference>
<dbReference type="GO" id="GO:0016020">
    <property type="term" value="C:membrane"/>
    <property type="evidence" value="ECO:0007669"/>
    <property type="project" value="UniProtKB-SubCell"/>
</dbReference>
<dbReference type="Proteomes" id="UP000253153">
    <property type="component" value="Unassembled WGS sequence"/>
</dbReference>
<gene>
    <name evidence="6" type="ORF">FIESC28_01144</name>
</gene>
<keyword evidence="2 5" id="KW-0812">Transmembrane</keyword>
<feature type="transmembrane region" description="Helical" evidence="5">
    <location>
        <begin position="184"/>
        <end position="204"/>
    </location>
</feature>
<feature type="transmembrane region" description="Helical" evidence="5">
    <location>
        <begin position="109"/>
        <end position="137"/>
    </location>
</feature>
<proteinExistence type="predicted"/>
<reference evidence="6 7" key="1">
    <citation type="submission" date="2018-06" db="EMBL/GenBank/DDBJ databases">
        <title>Fusarium incarnatum-equiseti species complex species 28.</title>
        <authorList>
            <person name="Gardiner D.M."/>
        </authorList>
    </citation>
    <scope>NUCLEOTIDE SEQUENCE [LARGE SCALE GENOMIC DNA]</scope>
    <source>
        <strain evidence="6 7">FIESC_28</strain>
    </source>
</reference>
<evidence type="ECO:0000256" key="1">
    <source>
        <dbReference type="ARBA" id="ARBA00004141"/>
    </source>
</evidence>
<protein>
    <submittedName>
        <fullName evidence="6">Uncharacterized protein</fullName>
    </submittedName>
</protein>
<dbReference type="RefSeq" id="XP_031020707.1">
    <property type="nucleotide sequence ID" value="XM_031155295.1"/>
</dbReference>
<dbReference type="PANTHER" id="PTHR31465">
    <property type="entry name" value="PROTEIN RTA1-RELATED"/>
    <property type="match status" value="1"/>
</dbReference>
<dbReference type="AlphaFoldDB" id="A0A366SBS8"/>
<dbReference type="EMBL" id="QKXC01000030">
    <property type="protein sequence ID" value="RBR26116.1"/>
    <property type="molecule type" value="Genomic_DNA"/>
</dbReference>
<evidence type="ECO:0000256" key="3">
    <source>
        <dbReference type="ARBA" id="ARBA00022989"/>
    </source>
</evidence>
<name>A0A366SBS8_9HYPO</name>
<comment type="caution">
    <text evidence="6">The sequence shown here is derived from an EMBL/GenBank/DDBJ whole genome shotgun (WGS) entry which is preliminary data.</text>
</comment>
<keyword evidence="4 5" id="KW-0472">Membrane</keyword>
<evidence type="ECO:0000256" key="4">
    <source>
        <dbReference type="ARBA" id="ARBA00023136"/>
    </source>
</evidence>
<evidence type="ECO:0000313" key="6">
    <source>
        <dbReference type="EMBL" id="RBR26116.1"/>
    </source>
</evidence>
<evidence type="ECO:0000313" key="7">
    <source>
        <dbReference type="Proteomes" id="UP000253153"/>
    </source>
</evidence>
<evidence type="ECO:0000256" key="5">
    <source>
        <dbReference type="SAM" id="Phobius"/>
    </source>
</evidence>
<dbReference type="InterPro" id="IPR007568">
    <property type="entry name" value="RTA1"/>
</dbReference>
<keyword evidence="7" id="KW-1185">Reference proteome</keyword>
<organism evidence="6 7">
    <name type="scientific">Fusarium coffeatum</name>
    <dbReference type="NCBI Taxonomy" id="231269"/>
    <lineage>
        <taxon>Eukaryota</taxon>
        <taxon>Fungi</taxon>
        <taxon>Dikarya</taxon>
        <taxon>Ascomycota</taxon>
        <taxon>Pezizomycotina</taxon>
        <taxon>Sordariomycetes</taxon>
        <taxon>Hypocreomycetidae</taxon>
        <taxon>Hypocreales</taxon>
        <taxon>Nectriaceae</taxon>
        <taxon>Fusarium</taxon>
        <taxon>Fusarium incarnatum-equiseti species complex</taxon>
    </lineage>
</organism>